<dbReference type="GO" id="GO:0008239">
    <property type="term" value="F:dipeptidyl-peptidase activity"/>
    <property type="evidence" value="ECO:0007669"/>
    <property type="project" value="TreeGrafter"/>
</dbReference>
<reference evidence="7" key="1">
    <citation type="journal article" date="2020" name="Stud. Mycol.">
        <title>101 Dothideomycetes genomes: a test case for predicting lifestyles and emergence of pathogens.</title>
        <authorList>
            <person name="Haridas S."/>
            <person name="Albert R."/>
            <person name="Binder M."/>
            <person name="Bloem J."/>
            <person name="Labutti K."/>
            <person name="Salamov A."/>
            <person name="Andreopoulos B."/>
            <person name="Baker S."/>
            <person name="Barry K."/>
            <person name="Bills G."/>
            <person name="Bluhm B."/>
            <person name="Cannon C."/>
            <person name="Castanera R."/>
            <person name="Culley D."/>
            <person name="Daum C."/>
            <person name="Ezra D."/>
            <person name="Gonzalez J."/>
            <person name="Henrissat B."/>
            <person name="Kuo A."/>
            <person name="Liang C."/>
            <person name="Lipzen A."/>
            <person name="Lutzoni F."/>
            <person name="Magnuson J."/>
            <person name="Mondo S."/>
            <person name="Nolan M."/>
            <person name="Ohm R."/>
            <person name="Pangilinan J."/>
            <person name="Park H.-J."/>
            <person name="Ramirez L."/>
            <person name="Alfaro M."/>
            <person name="Sun H."/>
            <person name="Tritt A."/>
            <person name="Yoshinaga Y."/>
            <person name="Zwiers L.-H."/>
            <person name="Turgeon B."/>
            <person name="Goodwin S."/>
            <person name="Spatafora J."/>
            <person name="Crous P."/>
            <person name="Grigoriev I."/>
        </authorList>
    </citation>
    <scope>NUCLEOTIDE SEQUENCE</scope>
    <source>
        <strain evidence="7">CBS 121739</strain>
    </source>
</reference>
<proteinExistence type="inferred from homology"/>
<evidence type="ECO:0000256" key="6">
    <source>
        <dbReference type="SAM" id="SignalP"/>
    </source>
</evidence>
<evidence type="ECO:0000256" key="4">
    <source>
        <dbReference type="ARBA" id="ARBA00022801"/>
    </source>
</evidence>
<gene>
    <name evidence="7" type="ORF">EJ05DRAFT_481023</name>
</gene>
<sequence>MAFRPVAALLLLLNAVAAWQQAGVSIGDLLKSGTALAKREAVKPTDLYPEHTISIPIDHFHNITAYEPHSDGVFPNRYWFDASHYKEGGPIFVLASGETSGVGRLPFLQKGLIAQLAQANNGIAVVLEHRYYGTSIPTEDFSTENLRWLTHEQAMADTAFFARNIKFPGLEHLDLTAPKNPWILYGGSYAGAFVAFLRVTYPDLFWGAISSSGVTEAIFDFWQYYEAQRNYGPKDCVLATQELTAVVDTVLLKKDSSAISQLKKTFYMANITHDDDFANALSAGVTNWQSLNWDPKVSDDEFFKYCNNITSKNVLYPETESLRSTVEQTINSTGYNPGNLTTAMLNYIGYTKLTRVDSCTKSGRSQDACFGNYNVTFYEQDSIHDEWRLWPYQYCTQWGYLQTGSGVPATQLPLISRLIDIPYSSLICKYAFNITEPSDVEAINKFGGFNISYPRLAIIDGEADPWKQATPHADVAPPRQNTIEQPFVVIAGLAVHHWDENGLFKNETTADLPPKPVKKAQSYERSFVKSWLQDWEREKKGGNYG</sequence>
<feature type="chain" id="PRO_5025506459" description="Peptidase S28" evidence="6">
    <location>
        <begin position="19"/>
        <end position="545"/>
    </location>
</feature>
<dbReference type="Proteomes" id="UP000799437">
    <property type="component" value="Unassembled WGS sequence"/>
</dbReference>
<comment type="similarity">
    <text evidence="1">Belongs to the peptidase S28 family.</text>
</comment>
<dbReference type="Gene3D" id="3.40.50.1820">
    <property type="entry name" value="alpha/beta hydrolase"/>
    <property type="match status" value="2"/>
</dbReference>
<feature type="signal peptide" evidence="6">
    <location>
        <begin position="1"/>
        <end position="18"/>
    </location>
</feature>
<evidence type="ECO:0000313" key="8">
    <source>
        <dbReference type="Proteomes" id="UP000799437"/>
    </source>
</evidence>
<keyword evidence="2" id="KW-0645">Protease</keyword>
<dbReference type="PANTHER" id="PTHR11010">
    <property type="entry name" value="PROTEASE S28 PRO-X CARBOXYPEPTIDASE-RELATED"/>
    <property type="match status" value="1"/>
</dbReference>
<protein>
    <recommendedName>
        <fullName evidence="9">Peptidase S28</fullName>
    </recommendedName>
</protein>
<keyword evidence="4" id="KW-0378">Hydrolase</keyword>
<evidence type="ECO:0000256" key="1">
    <source>
        <dbReference type="ARBA" id="ARBA00011079"/>
    </source>
</evidence>
<evidence type="ECO:0000256" key="3">
    <source>
        <dbReference type="ARBA" id="ARBA00022729"/>
    </source>
</evidence>
<dbReference type="RefSeq" id="XP_033595171.1">
    <property type="nucleotide sequence ID" value="XM_033744979.1"/>
</dbReference>
<accession>A0A6A6VT03</accession>
<keyword evidence="8" id="KW-1185">Reference proteome</keyword>
<dbReference type="PANTHER" id="PTHR11010:SF117">
    <property type="entry name" value="SERINE PROTEASE 16"/>
    <property type="match status" value="1"/>
</dbReference>
<dbReference type="GO" id="GO:0006508">
    <property type="term" value="P:proteolysis"/>
    <property type="evidence" value="ECO:0007669"/>
    <property type="project" value="UniProtKB-KW"/>
</dbReference>
<evidence type="ECO:0000256" key="2">
    <source>
        <dbReference type="ARBA" id="ARBA00022670"/>
    </source>
</evidence>
<name>A0A6A6VT03_9PEZI</name>
<dbReference type="InterPro" id="IPR008758">
    <property type="entry name" value="Peptidase_S28"/>
</dbReference>
<evidence type="ECO:0000313" key="7">
    <source>
        <dbReference type="EMBL" id="KAF2752720.1"/>
    </source>
</evidence>
<dbReference type="AlphaFoldDB" id="A0A6A6VT03"/>
<dbReference type="Pfam" id="PF05577">
    <property type="entry name" value="Peptidase_S28"/>
    <property type="match status" value="1"/>
</dbReference>
<organism evidence="7 8">
    <name type="scientific">Pseudovirgaria hyperparasitica</name>
    <dbReference type="NCBI Taxonomy" id="470096"/>
    <lineage>
        <taxon>Eukaryota</taxon>
        <taxon>Fungi</taxon>
        <taxon>Dikarya</taxon>
        <taxon>Ascomycota</taxon>
        <taxon>Pezizomycotina</taxon>
        <taxon>Dothideomycetes</taxon>
        <taxon>Dothideomycetes incertae sedis</taxon>
        <taxon>Acrospermales</taxon>
        <taxon>Acrospermaceae</taxon>
        <taxon>Pseudovirgaria</taxon>
    </lineage>
</organism>
<dbReference type="GeneID" id="54486033"/>
<dbReference type="SUPFAM" id="SSF53474">
    <property type="entry name" value="alpha/beta-Hydrolases"/>
    <property type="match status" value="1"/>
</dbReference>
<evidence type="ECO:0008006" key="9">
    <source>
        <dbReference type="Google" id="ProtNLM"/>
    </source>
</evidence>
<dbReference type="OrthoDB" id="1735038at2759"/>
<keyword evidence="5" id="KW-0325">Glycoprotein</keyword>
<dbReference type="EMBL" id="ML996597">
    <property type="protein sequence ID" value="KAF2752720.1"/>
    <property type="molecule type" value="Genomic_DNA"/>
</dbReference>
<dbReference type="GO" id="GO:0070008">
    <property type="term" value="F:serine-type exopeptidase activity"/>
    <property type="evidence" value="ECO:0007669"/>
    <property type="project" value="InterPro"/>
</dbReference>
<evidence type="ECO:0000256" key="5">
    <source>
        <dbReference type="ARBA" id="ARBA00023180"/>
    </source>
</evidence>
<dbReference type="InterPro" id="IPR029058">
    <property type="entry name" value="AB_hydrolase_fold"/>
</dbReference>
<dbReference type="FunFam" id="3.40.50.1820:FF:000251">
    <property type="entry name" value="Extracelular serine carboxypeptidase, putative"/>
    <property type="match status" value="1"/>
</dbReference>
<keyword evidence="3 6" id="KW-0732">Signal</keyword>